<name>A0A9D2BQ19_9BACT</name>
<sequence>MERTVFNKAQLEMLDIMANIRSDEELDALRHAVSEFYARRADEEMEKLWQSGKWNEQTLKELGNAHYRTPYKQ</sequence>
<proteinExistence type="predicted"/>
<comment type="caution">
    <text evidence="1">The sequence shown here is derived from an EMBL/GenBank/DDBJ whole genome shotgun (WGS) entry which is preliminary data.</text>
</comment>
<accession>A0A9D2BQ19</accession>
<dbReference type="GO" id="GO:0016301">
    <property type="term" value="F:kinase activity"/>
    <property type="evidence" value="ECO:0007669"/>
    <property type="project" value="UniProtKB-KW"/>
</dbReference>
<reference evidence="1" key="2">
    <citation type="submission" date="2021-04" db="EMBL/GenBank/DDBJ databases">
        <authorList>
            <person name="Gilroy R."/>
        </authorList>
    </citation>
    <scope>NUCLEOTIDE SEQUENCE</scope>
    <source>
        <strain evidence="1">ChiHecec2B26-12326</strain>
    </source>
</reference>
<evidence type="ECO:0000313" key="2">
    <source>
        <dbReference type="Proteomes" id="UP000823847"/>
    </source>
</evidence>
<keyword evidence="1" id="KW-0808">Transferase</keyword>
<evidence type="ECO:0000313" key="1">
    <source>
        <dbReference type="EMBL" id="HIX85423.1"/>
    </source>
</evidence>
<organism evidence="1 2">
    <name type="scientific">Candidatus Parabacteroides intestinigallinarum</name>
    <dbReference type="NCBI Taxonomy" id="2838722"/>
    <lineage>
        <taxon>Bacteria</taxon>
        <taxon>Pseudomonadati</taxon>
        <taxon>Bacteroidota</taxon>
        <taxon>Bacteroidia</taxon>
        <taxon>Bacteroidales</taxon>
        <taxon>Tannerellaceae</taxon>
        <taxon>Parabacteroides</taxon>
    </lineage>
</organism>
<gene>
    <name evidence="1" type="ORF">H9848_02280</name>
</gene>
<dbReference type="AlphaFoldDB" id="A0A9D2BQ19"/>
<reference evidence="1" key="1">
    <citation type="journal article" date="2021" name="PeerJ">
        <title>Extensive microbial diversity within the chicken gut microbiome revealed by metagenomics and culture.</title>
        <authorList>
            <person name="Gilroy R."/>
            <person name="Ravi A."/>
            <person name="Getino M."/>
            <person name="Pursley I."/>
            <person name="Horton D.L."/>
            <person name="Alikhan N.F."/>
            <person name="Baker D."/>
            <person name="Gharbi K."/>
            <person name="Hall N."/>
            <person name="Watson M."/>
            <person name="Adriaenssens E.M."/>
            <person name="Foster-Nyarko E."/>
            <person name="Jarju S."/>
            <person name="Secka A."/>
            <person name="Antonio M."/>
            <person name="Oren A."/>
            <person name="Chaudhuri R.R."/>
            <person name="La Ragione R."/>
            <person name="Hildebrand F."/>
            <person name="Pallen M.J."/>
        </authorList>
    </citation>
    <scope>NUCLEOTIDE SEQUENCE</scope>
    <source>
        <strain evidence="1">ChiHecec2B26-12326</strain>
    </source>
</reference>
<dbReference type="Proteomes" id="UP000823847">
    <property type="component" value="Unassembled WGS sequence"/>
</dbReference>
<keyword evidence="1" id="KW-0418">Kinase</keyword>
<dbReference type="EMBL" id="DXEN01000012">
    <property type="protein sequence ID" value="HIX85423.1"/>
    <property type="molecule type" value="Genomic_DNA"/>
</dbReference>
<protein>
    <submittedName>
        <fullName evidence="1">Dephospho-CoA kinase</fullName>
    </submittedName>
</protein>